<accession>A0A918VNH0</accession>
<feature type="binding site" evidence="15">
    <location>
        <position position="208"/>
    </location>
    <ligand>
        <name>substrate</name>
    </ligand>
</feature>
<comment type="pathway">
    <text evidence="2 13">Cofactor biosynthesis; riboflavin biosynthesis; 5-amino-6-(D-ribitylamino)uracil from GTP: step 2/4.</text>
</comment>
<dbReference type="PANTHER" id="PTHR38011">
    <property type="entry name" value="DIHYDROFOLATE REDUCTASE FAMILY PROTEIN (AFU_ORTHOLOGUE AFUA_8G06820)"/>
    <property type="match status" value="1"/>
</dbReference>
<dbReference type="InterPro" id="IPR002125">
    <property type="entry name" value="CMP_dCMP_dom"/>
</dbReference>
<comment type="catalytic activity">
    <reaction evidence="13">
        <text>5-amino-6-(5-phospho-D-ribitylamino)uracil + NADP(+) = 5-amino-6-(5-phospho-D-ribosylamino)uracil + NADPH + H(+)</text>
        <dbReference type="Rhea" id="RHEA:17845"/>
        <dbReference type="ChEBI" id="CHEBI:15378"/>
        <dbReference type="ChEBI" id="CHEBI:57783"/>
        <dbReference type="ChEBI" id="CHEBI:58349"/>
        <dbReference type="ChEBI" id="CHEBI:58421"/>
        <dbReference type="ChEBI" id="CHEBI:58453"/>
        <dbReference type="EC" id="1.1.1.193"/>
    </reaction>
</comment>
<feature type="binding site" evidence="15">
    <location>
        <position position="171"/>
    </location>
    <ligand>
        <name>NADP(+)</name>
        <dbReference type="ChEBI" id="CHEBI:58349"/>
    </ligand>
</feature>
<dbReference type="GO" id="GO:0008835">
    <property type="term" value="F:diaminohydroxyphosphoribosylaminopyrimidine deaminase activity"/>
    <property type="evidence" value="ECO:0007669"/>
    <property type="project" value="UniProtKB-EC"/>
</dbReference>
<feature type="binding site" evidence="15">
    <location>
        <position position="223"/>
    </location>
    <ligand>
        <name>NADP(+)</name>
        <dbReference type="ChEBI" id="CHEBI:58349"/>
    </ligand>
</feature>
<evidence type="ECO:0000256" key="3">
    <source>
        <dbReference type="ARBA" id="ARBA00004910"/>
    </source>
</evidence>
<feature type="binding site" evidence="16">
    <location>
        <position position="85"/>
    </location>
    <ligand>
        <name>Zn(2+)</name>
        <dbReference type="ChEBI" id="CHEBI:29105"/>
        <note>catalytic</note>
    </ligand>
</feature>
<evidence type="ECO:0000313" key="19">
    <source>
        <dbReference type="Proteomes" id="UP000614811"/>
    </source>
</evidence>
<dbReference type="GO" id="GO:0009231">
    <property type="term" value="P:riboflavin biosynthetic process"/>
    <property type="evidence" value="ECO:0007669"/>
    <property type="project" value="UniProtKB-KW"/>
</dbReference>
<dbReference type="SUPFAM" id="SSF53597">
    <property type="entry name" value="Dihydrofolate reductase-like"/>
    <property type="match status" value="1"/>
</dbReference>
<keyword evidence="10 13" id="KW-0521">NADP</keyword>
<dbReference type="InterPro" id="IPR011549">
    <property type="entry name" value="RibD_C"/>
</dbReference>
<comment type="similarity">
    <text evidence="5 13">In the C-terminal section; belongs to the HTP reductase family.</text>
</comment>
<dbReference type="PANTHER" id="PTHR38011:SF7">
    <property type="entry name" value="2,5-DIAMINO-6-RIBOSYLAMINO-4(3H)-PYRIMIDINONE 5'-PHOSPHATE REDUCTASE"/>
    <property type="match status" value="1"/>
</dbReference>
<evidence type="ECO:0000256" key="6">
    <source>
        <dbReference type="ARBA" id="ARBA00022619"/>
    </source>
</evidence>
<dbReference type="GO" id="GO:0050661">
    <property type="term" value="F:NADP binding"/>
    <property type="evidence" value="ECO:0007669"/>
    <property type="project" value="InterPro"/>
</dbReference>
<comment type="similarity">
    <text evidence="4 13">In the N-terminal section; belongs to the cytidine and deoxycytidylate deaminase family.</text>
</comment>
<evidence type="ECO:0000259" key="17">
    <source>
        <dbReference type="PROSITE" id="PS51747"/>
    </source>
</evidence>
<dbReference type="PROSITE" id="PS00903">
    <property type="entry name" value="CYT_DCMP_DEAMINASES_1"/>
    <property type="match status" value="1"/>
</dbReference>
<feature type="binding site" evidence="15">
    <location>
        <position position="197"/>
    </location>
    <ligand>
        <name>NADP(+)</name>
        <dbReference type="ChEBI" id="CHEBI:58349"/>
    </ligand>
</feature>
<feature type="domain" description="CMP/dCMP-type deaminase" evidence="17">
    <location>
        <begin position="2"/>
        <end position="124"/>
    </location>
</feature>
<keyword evidence="9 13" id="KW-0862">Zinc</keyword>
<comment type="pathway">
    <text evidence="3 13">Cofactor biosynthesis; riboflavin biosynthesis; 5-amino-6-(D-ribitylamino)uracil from GTP: step 3/4.</text>
</comment>
<evidence type="ECO:0000256" key="15">
    <source>
        <dbReference type="PIRSR" id="PIRSR006769-2"/>
    </source>
</evidence>
<dbReference type="EC" id="1.1.1.193" evidence="13"/>
<feature type="binding site" evidence="15">
    <location>
        <position position="169"/>
    </location>
    <ligand>
        <name>NADP(+)</name>
        <dbReference type="ChEBI" id="CHEBI:58349"/>
    </ligand>
</feature>
<evidence type="ECO:0000256" key="5">
    <source>
        <dbReference type="ARBA" id="ARBA00007417"/>
    </source>
</evidence>
<dbReference type="CDD" id="cd01284">
    <property type="entry name" value="Riboflavin_deaminase-reductase"/>
    <property type="match status" value="1"/>
</dbReference>
<dbReference type="GO" id="GO:0008703">
    <property type="term" value="F:5-amino-6-(5-phosphoribosylamino)uracil reductase activity"/>
    <property type="evidence" value="ECO:0007669"/>
    <property type="project" value="UniProtKB-EC"/>
</dbReference>
<comment type="cofactor">
    <cofactor evidence="13 16">
        <name>Zn(2+)</name>
        <dbReference type="ChEBI" id="CHEBI:29105"/>
    </cofactor>
    <text evidence="13 16">Binds 1 zinc ion.</text>
</comment>
<keyword evidence="19" id="KW-1185">Reference proteome</keyword>
<dbReference type="Pfam" id="PF01872">
    <property type="entry name" value="RibD_C"/>
    <property type="match status" value="1"/>
</dbReference>
<evidence type="ECO:0000256" key="11">
    <source>
        <dbReference type="ARBA" id="ARBA00023002"/>
    </source>
</evidence>
<dbReference type="EMBL" id="BMXA01000005">
    <property type="protein sequence ID" value="GHA15202.1"/>
    <property type="molecule type" value="Genomic_DNA"/>
</dbReference>
<gene>
    <name evidence="18" type="primary">ribD</name>
    <name evidence="18" type="ORF">GCM10008090_25950</name>
</gene>
<proteinExistence type="inferred from homology"/>
<comment type="caution">
    <text evidence="18">The sequence shown here is derived from an EMBL/GenBank/DDBJ whole genome shotgun (WGS) entry which is preliminary data.</text>
</comment>
<dbReference type="NCBIfam" id="TIGR00326">
    <property type="entry name" value="eubact_ribD"/>
    <property type="match status" value="1"/>
</dbReference>
<comment type="function">
    <text evidence="1 13">Converts 2,5-diamino-6-(ribosylamino)-4(3h)-pyrimidinone 5'-phosphate into 5-amino-6-(ribosylamino)-2,4(1h,3h)-pyrimidinedione 5'-phosphate.</text>
</comment>
<evidence type="ECO:0000256" key="12">
    <source>
        <dbReference type="ARBA" id="ARBA00023268"/>
    </source>
</evidence>
<keyword evidence="7 13" id="KW-0479">Metal-binding</keyword>
<dbReference type="AlphaFoldDB" id="A0A918VNH0"/>
<reference evidence="18" key="2">
    <citation type="submission" date="2020-09" db="EMBL/GenBank/DDBJ databases">
        <authorList>
            <person name="Sun Q."/>
            <person name="Kim S."/>
        </authorList>
    </citation>
    <scope>NUCLEOTIDE SEQUENCE</scope>
    <source>
        <strain evidence="18">KCTC 12711</strain>
    </source>
</reference>
<keyword evidence="8 13" id="KW-0378">Hydrolase</keyword>
<organism evidence="18 19">
    <name type="scientific">Arenicella chitinivorans</name>
    <dbReference type="NCBI Taxonomy" id="1329800"/>
    <lineage>
        <taxon>Bacteria</taxon>
        <taxon>Pseudomonadati</taxon>
        <taxon>Pseudomonadota</taxon>
        <taxon>Gammaproteobacteria</taxon>
        <taxon>Arenicellales</taxon>
        <taxon>Arenicellaceae</taxon>
        <taxon>Arenicella</taxon>
    </lineage>
</organism>
<feature type="binding site" evidence="15">
    <location>
        <begin position="295"/>
        <end position="301"/>
    </location>
    <ligand>
        <name>NADP(+)</name>
        <dbReference type="ChEBI" id="CHEBI:58349"/>
    </ligand>
</feature>
<dbReference type="EC" id="3.5.4.26" evidence="13"/>
<dbReference type="PIRSF" id="PIRSF006769">
    <property type="entry name" value="RibD"/>
    <property type="match status" value="1"/>
</dbReference>
<dbReference type="Proteomes" id="UP000614811">
    <property type="component" value="Unassembled WGS sequence"/>
</dbReference>
<evidence type="ECO:0000256" key="9">
    <source>
        <dbReference type="ARBA" id="ARBA00022833"/>
    </source>
</evidence>
<feature type="binding site" evidence="16">
    <location>
        <position position="51"/>
    </location>
    <ligand>
        <name>Zn(2+)</name>
        <dbReference type="ChEBI" id="CHEBI:29105"/>
        <note>catalytic</note>
    </ligand>
</feature>
<evidence type="ECO:0000256" key="2">
    <source>
        <dbReference type="ARBA" id="ARBA00004882"/>
    </source>
</evidence>
<feature type="binding site" evidence="15">
    <location>
        <position position="185"/>
    </location>
    <ligand>
        <name>substrate</name>
    </ligand>
</feature>
<evidence type="ECO:0000256" key="10">
    <source>
        <dbReference type="ARBA" id="ARBA00022857"/>
    </source>
</evidence>
<keyword evidence="12" id="KW-0511">Multifunctional enzyme</keyword>
<evidence type="ECO:0000256" key="7">
    <source>
        <dbReference type="ARBA" id="ARBA00022723"/>
    </source>
</evidence>
<dbReference type="InterPro" id="IPR002734">
    <property type="entry name" value="RibDG_C"/>
</dbReference>
<evidence type="ECO:0000256" key="16">
    <source>
        <dbReference type="PIRSR" id="PIRSR006769-3"/>
    </source>
</evidence>
<dbReference type="InterPro" id="IPR024072">
    <property type="entry name" value="DHFR-like_dom_sf"/>
</dbReference>
<dbReference type="GO" id="GO:0008270">
    <property type="term" value="F:zinc ion binding"/>
    <property type="evidence" value="ECO:0007669"/>
    <property type="project" value="InterPro"/>
</dbReference>
<evidence type="ECO:0000256" key="1">
    <source>
        <dbReference type="ARBA" id="ARBA00002151"/>
    </source>
</evidence>
<feature type="binding site" evidence="15">
    <location>
        <position position="201"/>
    </location>
    <ligand>
        <name>NADP(+)</name>
        <dbReference type="ChEBI" id="CHEBI:58349"/>
    </ligand>
</feature>
<dbReference type="InterPro" id="IPR016192">
    <property type="entry name" value="APOBEC/CMP_deaminase_Zn-bd"/>
</dbReference>
<comment type="catalytic activity">
    <reaction evidence="13">
        <text>2,5-diamino-6-hydroxy-4-(5-phosphoribosylamino)-pyrimidine + H2O + H(+) = 5-amino-6-(5-phospho-D-ribosylamino)uracil + NH4(+)</text>
        <dbReference type="Rhea" id="RHEA:21868"/>
        <dbReference type="ChEBI" id="CHEBI:15377"/>
        <dbReference type="ChEBI" id="CHEBI:15378"/>
        <dbReference type="ChEBI" id="CHEBI:28938"/>
        <dbReference type="ChEBI" id="CHEBI:58453"/>
        <dbReference type="ChEBI" id="CHEBI:58614"/>
        <dbReference type="EC" id="3.5.4.26"/>
    </reaction>
</comment>
<dbReference type="Pfam" id="PF00383">
    <property type="entry name" value="dCMP_cyt_deam_1"/>
    <property type="match status" value="1"/>
</dbReference>
<dbReference type="NCBIfam" id="TIGR00227">
    <property type="entry name" value="ribD_Cterm"/>
    <property type="match status" value="1"/>
</dbReference>
<evidence type="ECO:0000256" key="4">
    <source>
        <dbReference type="ARBA" id="ARBA00005259"/>
    </source>
</evidence>
<feature type="active site" description="Proton donor" evidence="14">
    <location>
        <position position="53"/>
    </location>
</feature>
<dbReference type="Gene3D" id="3.40.140.10">
    <property type="entry name" value="Cytidine Deaminase, domain 2"/>
    <property type="match status" value="1"/>
</dbReference>
<dbReference type="Gene3D" id="3.40.430.10">
    <property type="entry name" value="Dihydrofolate Reductase, subunit A"/>
    <property type="match status" value="1"/>
</dbReference>
<sequence length="370" mass="39859">MDPGESIMQRVLELAAQGTASTQPNPRVACVIVNNGEIVGEGVHQRAGEPHAERLALEQAGERARGGTAYVNLEPCCHQGRTPPCTDGLIDAGISKVIAAMRDPNPLVEGGGFEMLAAAGIEVEHGLMEEQARWLNRGFVSRMTRERPWVTLKTGATLDGRTAAYDGTSKWITSAEARIRVQELRAASSAVITGIGTVQADDPSLDVRIDGALRQPLRVVLDSHLQLTDNARVIGQDGHCHVFTLSQDEQRIDALSAAGVEVVALSDLSSGRISLPEMLAELAKWQCNEVLIEAGSTLSGAFIESGLVDELALFYAGSILGDKAQSMFQFEQPVPFDQRAEFVINNAEMIGPDVFVQALNQHSWQSLNQN</sequence>
<dbReference type="InterPro" id="IPR016193">
    <property type="entry name" value="Cytidine_deaminase-like"/>
</dbReference>
<dbReference type="InterPro" id="IPR050765">
    <property type="entry name" value="Riboflavin_Biosynth_HTPR"/>
</dbReference>
<feature type="binding site" evidence="15">
    <location>
        <position position="205"/>
    </location>
    <ligand>
        <name>substrate</name>
    </ligand>
</feature>
<feature type="binding site" evidence="15">
    <location>
        <position position="155"/>
    </location>
    <ligand>
        <name>NADP(+)</name>
        <dbReference type="ChEBI" id="CHEBI:58349"/>
    </ligand>
</feature>
<reference evidence="18" key="1">
    <citation type="journal article" date="2014" name="Int. J. Syst. Evol. Microbiol.">
        <title>Complete genome sequence of Corynebacterium casei LMG S-19264T (=DSM 44701T), isolated from a smear-ripened cheese.</title>
        <authorList>
            <consortium name="US DOE Joint Genome Institute (JGI-PGF)"/>
            <person name="Walter F."/>
            <person name="Albersmeier A."/>
            <person name="Kalinowski J."/>
            <person name="Ruckert C."/>
        </authorList>
    </citation>
    <scope>NUCLEOTIDE SEQUENCE</scope>
    <source>
        <strain evidence="18">KCTC 12711</strain>
    </source>
</reference>
<evidence type="ECO:0000313" key="18">
    <source>
        <dbReference type="EMBL" id="GHA15202.1"/>
    </source>
</evidence>
<dbReference type="FunFam" id="3.40.140.10:FF:000025">
    <property type="entry name" value="Riboflavin biosynthesis protein RibD"/>
    <property type="match status" value="1"/>
</dbReference>
<dbReference type="InterPro" id="IPR004794">
    <property type="entry name" value="Eubact_RibD"/>
</dbReference>
<evidence type="ECO:0000256" key="8">
    <source>
        <dbReference type="ARBA" id="ARBA00022801"/>
    </source>
</evidence>
<dbReference type="SUPFAM" id="SSF53927">
    <property type="entry name" value="Cytidine deaminase-like"/>
    <property type="match status" value="1"/>
</dbReference>
<evidence type="ECO:0000256" key="14">
    <source>
        <dbReference type="PIRSR" id="PIRSR006769-1"/>
    </source>
</evidence>
<keyword evidence="11 13" id="KW-0560">Oxidoreductase</keyword>
<feature type="binding site" evidence="15">
    <location>
        <position position="293"/>
    </location>
    <ligand>
        <name>substrate</name>
    </ligand>
</feature>
<protein>
    <recommendedName>
        <fullName evidence="13">Riboflavin biosynthesis protein RibD</fullName>
    </recommendedName>
    <domain>
        <recommendedName>
            <fullName evidence="13">Diaminohydroxyphosphoribosylaminopyrimidine deaminase</fullName>
            <shortName evidence="13">DRAP deaminase</shortName>
            <ecNumber evidence="13">3.5.4.26</ecNumber>
        </recommendedName>
        <alternativeName>
            <fullName evidence="13">Riboflavin-specific deaminase</fullName>
        </alternativeName>
    </domain>
    <domain>
        <recommendedName>
            <fullName evidence="13">5-amino-6-(5-phosphoribosylamino)uracil reductase</fullName>
            <ecNumber evidence="13">1.1.1.193</ecNumber>
        </recommendedName>
        <alternativeName>
            <fullName evidence="13">HTP reductase</fullName>
        </alternativeName>
    </domain>
</protein>
<evidence type="ECO:0000256" key="13">
    <source>
        <dbReference type="PIRNR" id="PIRNR006769"/>
    </source>
</evidence>
<keyword evidence="6 13" id="KW-0686">Riboflavin biosynthesis</keyword>
<name>A0A918VNH0_9GAMM</name>
<feature type="binding site" evidence="16">
    <location>
        <position position="76"/>
    </location>
    <ligand>
        <name>Zn(2+)</name>
        <dbReference type="ChEBI" id="CHEBI:29105"/>
        <note>catalytic</note>
    </ligand>
</feature>
<dbReference type="PROSITE" id="PS51747">
    <property type="entry name" value="CYT_DCMP_DEAMINASES_2"/>
    <property type="match status" value="1"/>
</dbReference>